<dbReference type="AlphaFoldDB" id="A0A518K9H3"/>
<keyword evidence="1" id="KW-0472">Membrane</keyword>
<feature type="transmembrane region" description="Helical" evidence="1">
    <location>
        <begin position="12"/>
        <end position="30"/>
    </location>
</feature>
<organism evidence="2 3">
    <name type="scientific">Botrimarina mediterranea</name>
    <dbReference type="NCBI Taxonomy" id="2528022"/>
    <lineage>
        <taxon>Bacteria</taxon>
        <taxon>Pseudomonadati</taxon>
        <taxon>Planctomycetota</taxon>
        <taxon>Planctomycetia</taxon>
        <taxon>Pirellulales</taxon>
        <taxon>Lacipirellulaceae</taxon>
        <taxon>Botrimarina</taxon>
    </lineage>
</organism>
<sequence length="34" mass="3503">MKLDDFAADAPYGVAAGGRLLVYVTMVASVRASS</sequence>
<gene>
    <name evidence="2" type="ORF">Spa11_26480</name>
</gene>
<accession>A0A518K9H3</accession>
<name>A0A518K9H3_9BACT</name>
<proteinExistence type="predicted"/>
<dbReference type="KEGG" id="bmei:Spa11_26480"/>
<evidence type="ECO:0000313" key="2">
    <source>
        <dbReference type="EMBL" id="QDV74445.1"/>
    </source>
</evidence>
<keyword evidence="3" id="KW-1185">Reference proteome</keyword>
<reference evidence="2 3" key="1">
    <citation type="submission" date="2019-02" db="EMBL/GenBank/DDBJ databases">
        <title>Deep-cultivation of Planctomycetes and their phenomic and genomic characterization uncovers novel biology.</title>
        <authorList>
            <person name="Wiegand S."/>
            <person name="Jogler M."/>
            <person name="Boedeker C."/>
            <person name="Pinto D."/>
            <person name="Vollmers J."/>
            <person name="Rivas-Marin E."/>
            <person name="Kohn T."/>
            <person name="Peeters S.H."/>
            <person name="Heuer A."/>
            <person name="Rast P."/>
            <person name="Oberbeckmann S."/>
            <person name="Bunk B."/>
            <person name="Jeske O."/>
            <person name="Meyerdierks A."/>
            <person name="Storesund J.E."/>
            <person name="Kallscheuer N."/>
            <person name="Luecker S."/>
            <person name="Lage O.M."/>
            <person name="Pohl T."/>
            <person name="Merkel B.J."/>
            <person name="Hornburger P."/>
            <person name="Mueller R.-W."/>
            <person name="Bruemmer F."/>
            <person name="Labrenz M."/>
            <person name="Spormann A.M."/>
            <person name="Op den Camp H."/>
            <person name="Overmann J."/>
            <person name="Amann R."/>
            <person name="Jetten M.S.M."/>
            <person name="Mascher T."/>
            <person name="Medema M.H."/>
            <person name="Devos D.P."/>
            <person name="Kaster A.-K."/>
            <person name="Ovreas L."/>
            <person name="Rohde M."/>
            <person name="Galperin M.Y."/>
            <person name="Jogler C."/>
        </authorList>
    </citation>
    <scope>NUCLEOTIDE SEQUENCE [LARGE SCALE GENOMIC DNA]</scope>
    <source>
        <strain evidence="2 3">Spa11</strain>
    </source>
</reference>
<protein>
    <submittedName>
        <fullName evidence="2">Uncharacterized protein</fullName>
    </submittedName>
</protein>
<keyword evidence="1" id="KW-0812">Transmembrane</keyword>
<dbReference type="EMBL" id="CP036349">
    <property type="protein sequence ID" value="QDV74445.1"/>
    <property type="molecule type" value="Genomic_DNA"/>
</dbReference>
<evidence type="ECO:0000313" key="3">
    <source>
        <dbReference type="Proteomes" id="UP000316426"/>
    </source>
</evidence>
<dbReference type="Proteomes" id="UP000316426">
    <property type="component" value="Chromosome"/>
</dbReference>
<keyword evidence="1" id="KW-1133">Transmembrane helix</keyword>
<evidence type="ECO:0000256" key="1">
    <source>
        <dbReference type="SAM" id="Phobius"/>
    </source>
</evidence>